<feature type="region of interest" description="Disordered" evidence="1">
    <location>
        <begin position="1"/>
        <end position="28"/>
    </location>
</feature>
<proteinExistence type="predicted"/>
<feature type="compositionally biased region" description="Basic and acidic residues" evidence="1">
    <location>
        <begin position="100"/>
        <end position="114"/>
    </location>
</feature>
<keyword evidence="3" id="KW-1185">Reference proteome</keyword>
<reference evidence="2" key="1">
    <citation type="journal article" date="2018" name="DNA Res.">
        <title>Multiple hybrid de novo genome assembly of finger millet, an orphan allotetraploid crop.</title>
        <authorList>
            <person name="Hatakeyama M."/>
            <person name="Aluri S."/>
            <person name="Balachadran M.T."/>
            <person name="Sivarajan S.R."/>
            <person name="Patrignani A."/>
            <person name="Gruter S."/>
            <person name="Poveda L."/>
            <person name="Shimizu-Inatsugi R."/>
            <person name="Baeten J."/>
            <person name="Francoijs K.J."/>
            <person name="Nataraja K.N."/>
            <person name="Reddy Y.A.N."/>
            <person name="Phadnis S."/>
            <person name="Ravikumar R.L."/>
            <person name="Schlapbach R."/>
            <person name="Sreeman S.M."/>
            <person name="Shimizu K.K."/>
        </authorList>
    </citation>
    <scope>NUCLEOTIDE SEQUENCE</scope>
</reference>
<feature type="region of interest" description="Disordered" evidence="1">
    <location>
        <begin position="59"/>
        <end position="136"/>
    </location>
</feature>
<protein>
    <submittedName>
        <fullName evidence="2">Uncharacterized protein</fullName>
    </submittedName>
</protein>
<evidence type="ECO:0000313" key="3">
    <source>
        <dbReference type="Proteomes" id="UP001054889"/>
    </source>
</evidence>
<comment type="caution">
    <text evidence="2">The sequence shown here is derived from an EMBL/GenBank/DDBJ whole genome shotgun (WGS) entry which is preliminary data.</text>
</comment>
<evidence type="ECO:0000256" key="1">
    <source>
        <dbReference type="SAM" id="MobiDB-lite"/>
    </source>
</evidence>
<dbReference type="Proteomes" id="UP001054889">
    <property type="component" value="Unassembled WGS sequence"/>
</dbReference>
<organism evidence="2 3">
    <name type="scientific">Eleusine coracana subsp. coracana</name>
    <dbReference type="NCBI Taxonomy" id="191504"/>
    <lineage>
        <taxon>Eukaryota</taxon>
        <taxon>Viridiplantae</taxon>
        <taxon>Streptophyta</taxon>
        <taxon>Embryophyta</taxon>
        <taxon>Tracheophyta</taxon>
        <taxon>Spermatophyta</taxon>
        <taxon>Magnoliopsida</taxon>
        <taxon>Liliopsida</taxon>
        <taxon>Poales</taxon>
        <taxon>Poaceae</taxon>
        <taxon>PACMAD clade</taxon>
        <taxon>Chloridoideae</taxon>
        <taxon>Cynodonteae</taxon>
        <taxon>Eleusininae</taxon>
        <taxon>Eleusine</taxon>
    </lineage>
</organism>
<reference evidence="2" key="2">
    <citation type="submission" date="2021-12" db="EMBL/GenBank/DDBJ databases">
        <title>Resequencing data analysis of finger millet.</title>
        <authorList>
            <person name="Hatakeyama M."/>
            <person name="Aluri S."/>
            <person name="Balachadran M.T."/>
            <person name="Sivarajan S.R."/>
            <person name="Poveda L."/>
            <person name="Shimizu-Inatsugi R."/>
            <person name="Schlapbach R."/>
            <person name="Sreeman S.M."/>
            <person name="Shimizu K.K."/>
        </authorList>
    </citation>
    <scope>NUCLEOTIDE SEQUENCE</scope>
</reference>
<name>A0AAV5CCG9_ELECO</name>
<dbReference type="AlphaFoldDB" id="A0AAV5CCG9"/>
<accession>A0AAV5CCG9</accession>
<evidence type="ECO:0000313" key="2">
    <source>
        <dbReference type="EMBL" id="GJM95958.1"/>
    </source>
</evidence>
<feature type="compositionally biased region" description="Acidic residues" evidence="1">
    <location>
        <begin position="76"/>
        <end position="99"/>
    </location>
</feature>
<gene>
    <name evidence="2" type="primary">ga12754</name>
    <name evidence="2" type="ORF">PR202_ga12754</name>
</gene>
<sequence length="136" mass="14499">MEIVGVENLTQDPPCSPPELHSCGDLPSSPFKEGRMAATFAQLNDEEFALAIVNDDFGDDAFQEDCHSDGVNWDDRDGEDNTSCSSDEDGSSDDDEGDENDGHSDDGEGNESKEVGGNVQRNPVELDGANSGDVLD</sequence>
<dbReference type="EMBL" id="BQKI01000006">
    <property type="protein sequence ID" value="GJM95958.1"/>
    <property type="molecule type" value="Genomic_DNA"/>
</dbReference>